<accession>A0A150HA19</accession>
<dbReference type="PATRIC" id="fig|479117.4.peg.839"/>
<keyword evidence="2 4" id="KW-0560">Oxidoreductase</keyword>
<evidence type="ECO:0000259" key="5">
    <source>
        <dbReference type="Pfam" id="PF00171"/>
    </source>
</evidence>
<dbReference type="AlphaFoldDB" id="A0A150HA19"/>
<dbReference type="EC" id="1.2.1.3" evidence="6"/>
<evidence type="ECO:0000256" key="1">
    <source>
        <dbReference type="ARBA" id="ARBA00009986"/>
    </source>
</evidence>
<dbReference type="Gene3D" id="3.40.605.10">
    <property type="entry name" value="Aldehyde Dehydrogenase, Chain A, domain 1"/>
    <property type="match status" value="1"/>
</dbReference>
<keyword evidence="7" id="KW-1185">Reference proteome</keyword>
<dbReference type="InterPro" id="IPR016162">
    <property type="entry name" value="Ald_DH_N"/>
</dbReference>
<dbReference type="GO" id="GO:0004029">
    <property type="term" value="F:aldehyde dehydrogenase (NAD+) activity"/>
    <property type="evidence" value="ECO:0007669"/>
    <property type="project" value="UniProtKB-EC"/>
</dbReference>
<feature type="domain" description="Aldehyde dehydrogenase" evidence="5">
    <location>
        <begin position="53"/>
        <end position="518"/>
    </location>
</feature>
<dbReference type="EMBL" id="LQQC01000008">
    <property type="protein sequence ID" value="KXZ58963.1"/>
    <property type="molecule type" value="Genomic_DNA"/>
</dbReference>
<evidence type="ECO:0000256" key="3">
    <source>
        <dbReference type="PROSITE-ProRule" id="PRU10007"/>
    </source>
</evidence>
<proteinExistence type="inferred from homology"/>
<evidence type="ECO:0000313" key="7">
    <source>
        <dbReference type="Proteomes" id="UP000243589"/>
    </source>
</evidence>
<dbReference type="PROSITE" id="PS00687">
    <property type="entry name" value="ALDEHYDE_DEHYDR_GLU"/>
    <property type="match status" value="1"/>
</dbReference>
<dbReference type="Pfam" id="PF00171">
    <property type="entry name" value="Aldedh"/>
    <property type="match status" value="1"/>
</dbReference>
<dbReference type="PANTHER" id="PTHR11699">
    <property type="entry name" value="ALDEHYDE DEHYDROGENASE-RELATED"/>
    <property type="match status" value="1"/>
</dbReference>
<gene>
    <name evidence="6" type="primary">aldA</name>
    <name evidence="6" type="ORF">Bravens_00836</name>
</gene>
<reference evidence="6 7" key="1">
    <citation type="submission" date="2016-01" db="EMBL/GenBank/DDBJ databases">
        <title>Use of Whole Genome Sequencing to ascertain that Brevibacterium massiliense (Roux, Raoult 2009) is a later heterotypic synonym of Brevibacterium ravenspurgense (Mages 2008).</title>
        <authorList>
            <person name="Bernier A.-M."/>
            <person name="Burdz T."/>
            <person name="Huynh C."/>
            <person name="Pachecho A.L."/>
            <person name="Wiebe D."/>
            <person name="Bonner C."/>
            <person name="Bernard K."/>
        </authorList>
    </citation>
    <scope>NUCLEOTIDE SEQUENCE [LARGE SCALE GENOMIC DNA]</scope>
    <source>
        <strain evidence="6 7">CCUG56047</strain>
    </source>
</reference>
<dbReference type="CDD" id="cd07108">
    <property type="entry name" value="ALDH_MGR_2402"/>
    <property type="match status" value="1"/>
</dbReference>
<dbReference type="Proteomes" id="UP000243589">
    <property type="component" value="Unassembled WGS sequence"/>
</dbReference>
<dbReference type="FunFam" id="3.40.309.10:FF:000012">
    <property type="entry name" value="Betaine aldehyde dehydrogenase"/>
    <property type="match status" value="1"/>
</dbReference>
<dbReference type="Gene3D" id="3.40.309.10">
    <property type="entry name" value="Aldehyde Dehydrogenase, Chain A, domain 2"/>
    <property type="match status" value="1"/>
</dbReference>
<dbReference type="InterPro" id="IPR016161">
    <property type="entry name" value="Ald_DH/histidinol_DH"/>
</dbReference>
<dbReference type="InterPro" id="IPR015590">
    <property type="entry name" value="Aldehyde_DH_dom"/>
</dbReference>
<dbReference type="SUPFAM" id="SSF53720">
    <property type="entry name" value="ALDH-like"/>
    <property type="match status" value="1"/>
</dbReference>
<dbReference type="InterPro" id="IPR029510">
    <property type="entry name" value="Ald_DH_CS_GLU"/>
</dbReference>
<dbReference type="FunFam" id="3.40.605.10:FF:000007">
    <property type="entry name" value="NAD/NADP-dependent betaine aldehyde dehydrogenase"/>
    <property type="match status" value="1"/>
</dbReference>
<evidence type="ECO:0000256" key="4">
    <source>
        <dbReference type="RuleBase" id="RU003345"/>
    </source>
</evidence>
<evidence type="ECO:0000313" key="6">
    <source>
        <dbReference type="EMBL" id="KXZ58963.1"/>
    </source>
</evidence>
<sequence>MLSPRVSPPTLLRLRQRGAQRKRIDAERTKTTMAQVRDFPEVKDWKMLIGGEWVEAADGTWADVITPIDRNRVIARVPEGKEEDADRAVKAARAAFPAWSALHFKERQKVLGQCADALEEQAEELAQLTAIDTGNALRTQARPETQTLVDLFRYMAGVAGEVKGNTLPAGEAQLQFTRRVPLGVVAGILPWNSPLMIAAFKTPAALAAGNTIVLKCAEDAPLTILKMAEIIQEFLPAGVLNVVTGKGSVIGEALTQHNDVDKVSFTGSTGVGRHVAEVAGARLAHSSMELGGKSPNIVFPDANNDYTLEQVLLSTRFARQGQSCTMGSRLFLHEDIYDDFLAKLVDGVAKMKVGDPRDEDSDIGCVINKKQYDQIANYIEMGKANEGVEIAYDGADKLEVGEPGFYHAPIIFANAKNEWQTSREEIFGPVLTVIKFKTEDEVVAMANDSDYGLAAYVFTKDVDRALRVADKIESGWVQVNQGGGQVAGQSYGGMKTSGFGREASLEGMLEGFTQIKQINVKIN</sequence>
<dbReference type="InterPro" id="IPR016163">
    <property type="entry name" value="Ald_DH_C"/>
</dbReference>
<protein>
    <submittedName>
        <fullName evidence="6">Putative aldehyde dehydrogenase AldA</fullName>
        <ecNumber evidence="6">1.2.1.3</ecNumber>
    </submittedName>
</protein>
<comment type="caution">
    <text evidence="6">The sequence shown here is derived from an EMBL/GenBank/DDBJ whole genome shotgun (WGS) entry which is preliminary data.</text>
</comment>
<comment type="similarity">
    <text evidence="1 4">Belongs to the aldehyde dehydrogenase family.</text>
</comment>
<organism evidence="6 7">
    <name type="scientific">Brevibacterium ravenspurgense</name>
    <dbReference type="NCBI Taxonomy" id="479117"/>
    <lineage>
        <taxon>Bacteria</taxon>
        <taxon>Bacillati</taxon>
        <taxon>Actinomycetota</taxon>
        <taxon>Actinomycetes</taxon>
        <taxon>Micrococcales</taxon>
        <taxon>Brevibacteriaceae</taxon>
        <taxon>Brevibacterium</taxon>
    </lineage>
</organism>
<name>A0A150HA19_9MICO</name>
<feature type="active site" evidence="3">
    <location>
        <position position="289"/>
    </location>
</feature>
<evidence type="ECO:0000256" key="2">
    <source>
        <dbReference type="ARBA" id="ARBA00023002"/>
    </source>
</evidence>